<feature type="region of interest" description="Disordered" evidence="1">
    <location>
        <begin position="1"/>
        <end position="142"/>
    </location>
</feature>
<dbReference type="AlphaFoldDB" id="A0A9W6Z548"/>
<evidence type="ECO:0000313" key="2">
    <source>
        <dbReference type="EMBL" id="GMG41677.1"/>
    </source>
</evidence>
<evidence type="ECO:0000313" key="3">
    <source>
        <dbReference type="Proteomes" id="UP001165063"/>
    </source>
</evidence>
<name>A0A9W6Z548_AMBMO</name>
<sequence length="221" mass="25177">MASSQDLNKDMSLFKKFRRPPQPTIVLSDASSVDSESGHSGGNSINNSSSNTTLVASTNMSSSSSRSGRMLRKFSKKLGNAVAPKRKTSSTNLLALASPTEEGHFPHLNTGSMEDMSEPRQRHHHNHQHQQHQHQHHTDKRPVSKIIEQDAPKNQDISQKQYLEQLQQHDIFELPRLDDSAKSHRRSFDSFRDNDHLPLLNPHTWLDPQLTVVRPRRIMFQ</sequence>
<dbReference type="EMBL" id="BSXU01004208">
    <property type="protein sequence ID" value="GMG41677.1"/>
    <property type="molecule type" value="Genomic_DNA"/>
</dbReference>
<organism evidence="2 3">
    <name type="scientific">Ambrosiozyma monospora</name>
    <name type="common">Yeast</name>
    <name type="synonym">Endomycopsis monosporus</name>
    <dbReference type="NCBI Taxonomy" id="43982"/>
    <lineage>
        <taxon>Eukaryota</taxon>
        <taxon>Fungi</taxon>
        <taxon>Dikarya</taxon>
        <taxon>Ascomycota</taxon>
        <taxon>Saccharomycotina</taxon>
        <taxon>Pichiomycetes</taxon>
        <taxon>Pichiales</taxon>
        <taxon>Pichiaceae</taxon>
        <taxon>Ambrosiozyma</taxon>
    </lineage>
</organism>
<feature type="compositionally biased region" description="Basic residues" evidence="1">
    <location>
        <begin position="121"/>
        <end position="139"/>
    </location>
</feature>
<reference evidence="2" key="1">
    <citation type="submission" date="2023-04" db="EMBL/GenBank/DDBJ databases">
        <title>Ambrosiozyma monospora NBRC 1965.</title>
        <authorList>
            <person name="Ichikawa N."/>
            <person name="Sato H."/>
            <person name="Tonouchi N."/>
        </authorList>
    </citation>
    <scope>NUCLEOTIDE SEQUENCE</scope>
    <source>
        <strain evidence="2">NBRC 1965</strain>
    </source>
</reference>
<dbReference type="Proteomes" id="UP001165063">
    <property type="component" value="Unassembled WGS sequence"/>
</dbReference>
<comment type="caution">
    <text evidence="2">The sequence shown here is derived from an EMBL/GenBank/DDBJ whole genome shotgun (WGS) entry which is preliminary data.</text>
</comment>
<keyword evidence="3" id="KW-1185">Reference proteome</keyword>
<proteinExistence type="predicted"/>
<feature type="compositionally biased region" description="Low complexity" evidence="1">
    <location>
        <begin position="42"/>
        <end position="51"/>
    </location>
</feature>
<evidence type="ECO:0000256" key="1">
    <source>
        <dbReference type="SAM" id="MobiDB-lite"/>
    </source>
</evidence>
<accession>A0A9W6Z548</accession>
<protein>
    <submittedName>
        <fullName evidence="2">Unnamed protein product</fullName>
    </submittedName>
</protein>
<gene>
    <name evidence="2" type="ORF">Amon01_000654100</name>
</gene>